<gene>
    <name evidence="2" type="primary">Mo02888</name>
    <name evidence="2" type="ORF">E5Q_02888</name>
</gene>
<dbReference type="RefSeq" id="XP_014570842.1">
    <property type="nucleotide sequence ID" value="XM_014715356.1"/>
</dbReference>
<organism evidence="2 3">
    <name type="scientific">Mixia osmundae (strain CBS 9802 / IAM 14324 / JCM 22182 / KY 12970)</name>
    <dbReference type="NCBI Taxonomy" id="764103"/>
    <lineage>
        <taxon>Eukaryota</taxon>
        <taxon>Fungi</taxon>
        <taxon>Dikarya</taxon>
        <taxon>Basidiomycota</taxon>
        <taxon>Pucciniomycotina</taxon>
        <taxon>Mixiomycetes</taxon>
        <taxon>Mixiales</taxon>
        <taxon>Mixiaceae</taxon>
        <taxon>Mixia</taxon>
    </lineage>
</organism>
<evidence type="ECO:0000256" key="1">
    <source>
        <dbReference type="SAM" id="MobiDB-lite"/>
    </source>
</evidence>
<feature type="compositionally biased region" description="Basic and acidic residues" evidence="1">
    <location>
        <begin position="85"/>
        <end position="96"/>
    </location>
</feature>
<dbReference type="Proteomes" id="UP000009131">
    <property type="component" value="Unassembled WGS sequence"/>
</dbReference>
<reference evidence="2 3" key="2">
    <citation type="journal article" date="2012" name="Open Biol.">
        <title>Characteristics of nucleosomes and linker DNA regions on the genome of the basidiomycete Mixia osmundae revealed by mono- and dinucleosome mapping.</title>
        <authorList>
            <person name="Nishida H."/>
            <person name="Kondo S."/>
            <person name="Matsumoto T."/>
            <person name="Suzuki Y."/>
            <person name="Yoshikawa H."/>
            <person name="Taylor T.D."/>
            <person name="Sugiyama J."/>
        </authorList>
    </citation>
    <scope>NUCLEOTIDE SEQUENCE [LARGE SCALE GENOMIC DNA]</scope>
    <source>
        <strain evidence="3">CBS 9802 / IAM 14324 / JCM 22182 / KY 12970</strain>
    </source>
</reference>
<name>G7E064_MIXOS</name>
<keyword evidence="3" id="KW-1185">Reference proteome</keyword>
<feature type="compositionally biased region" description="Basic and acidic residues" evidence="1">
    <location>
        <begin position="105"/>
        <end position="116"/>
    </location>
</feature>
<dbReference type="InParanoid" id="G7E064"/>
<feature type="region of interest" description="Disordered" evidence="1">
    <location>
        <begin position="76"/>
        <end position="117"/>
    </location>
</feature>
<evidence type="ECO:0000313" key="2">
    <source>
        <dbReference type="EMBL" id="GAA96224.1"/>
    </source>
</evidence>
<dbReference type="EMBL" id="BABT02000076">
    <property type="protein sequence ID" value="GAA96224.1"/>
    <property type="molecule type" value="Genomic_DNA"/>
</dbReference>
<comment type="caution">
    <text evidence="2">The sequence shown here is derived from an EMBL/GenBank/DDBJ whole genome shotgun (WGS) entry which is preliminary data.</text>
</comment>
<dbReference type="HOGENOM" id="CLU_1115983_0_0_1"/>
<sequence>MMATAFGTLQRGQCVRPPRQVGYMSRDEGLPYEGDEAIMCLPTTRDMRHCMRDCNKEAHLLVGLRTRSTRRRQVTLGSCHHAGQRKQDLQTARDDAPTPEELELDDKNGKEWEGGKHATPAKRLSHARLHQACGLPPAFYAHSGKCIHVFCYTDTMSASCAMWAVLLFRSYPRRSSLLLQRDIFWLAPLPKVEQSAYVRFSFLLQPGWISYVETGLSPILFPRYAHKLIVVPPCIIDVTASVFVDGFMF</sequence>
<dbReference type="AlphaFoldDB" id="G7E064"/>
<reference evidence="2 3" key="1">
    <citation type="journal article" date="2011" name="J. Gen. Appl. Microbiol.">
        <title>Draft genome sequencing of the enigmatic basidiomycete Mixia osmundae.</title>
        <authorList>
            <person name="Nishida H."/>
            <person name="Nagatsuka Y."/>
            <person name="Sugiyama J."/>
        </authorList>
    </citation>
    <scope>NUCLEOTIDE SEQUENCE [LARGE SCALE GENOMIC DNA]</scope>
    <source>
        <strain evidence="3">CBS 9802 / IAM 14324 / JCM 22182 / KY 12970</strain>
    </source>
</reference>
<proteinExistence type="predicted"/>
<evidence type="ECO:0000313" key="3">
    <source>
        <dbReference type="Proteomes" id="UP000009131"/>
    </source>
</evidence>
<protein>
    <submittedName>
        <fullName evidence="2">Uncharacterized protein</fullName>
    </submittedName>
</protein>
<accession>G7E064</accession>